<dbReference type="EMBL" id="CP129968">
    <property type="protein sequence ID" value="WNB18681.1"/>
    <property type="molecule type" value="Genomic_DNA"/>
</dbReference>
<keyword evidence="1" id="KW-0472">Membrane</keyword>
<dbReference type="KEGG" id="marp:QYS47_30955"/>
<dbReference type="Proteomes" id="UP001232019">
    <property type="component" value="Chromosome"/>
</dbReference>
<gene>
    <name evidence="2" type="ORF">QYS47_30955</name>
</gene>
<evidence type="ECO:0000313" key="2">
    <source>
        <dbReference type="EMBL" id="WNB18681.1"/>
    </source>
</evidence>
<dbReference type="GO" id="GO:0030638">
    <property type="term" value="P:polyketide metabolic process"/>
    <property type="evidence" value="ECO:0007669"/>
    <property type="project" value="InterPro"/>
</dbReference>
<keyword evidence="1" id="KW-0812">Transmembrane</keyword>
<accession>A0AA52EZN7</accession>
<feature type="transmembrane region" description="Helical" evidence="1">
    <location>
        <begin position="155"/>
        <end position="175"/>
    </location>
</feature>
<keyword evidence="1" id="KW-1133">Transmembrane helix</keyword>
<dbReference type="RefSeq" id="WP_322348207.1">
    <property type="nucleotide sequence ID" value="NZ_CP129968.2"/>
</dbReference>
<dbReference type="Gene3D" id="3.10.450.50">
    <property type="match status" value="1"/>
</dbReference>
<organism evidence="2">
    <name type="scientific">Marivirga arenosa</name>
    <dbReference type="NCBI Taxonomy" id="3059076"/>
    <lineage>
        <taxon>Bacteria</taxon>
        <taxon>Pseudomonadati</taxon>
        <taxon>Bacteroidota</taxon>
        <taxon>Cytophagia</taxon>
        <taxon>Cytophagales</taxon>
        <taxon>Marivirgaceae</taxon>
        <taxon>Marivirga</taxon>
    </lineage>
</organism>
<dbReference type="InterPro" id="IPR032710">
    <property type="entry name" value="NTF2-like_dom_sf"/>
</dbReference>
<dbReference type="AlphaFoldDB" id="A0AA52EZN7"/>
<reference evidence="2" key="1">
    <citation type="submission" date="2023-08" db="EMBL/GenBank/DDBJ databases">
        <title>Comparative genomics and taxonomic characterization of three novel marine species of genus Marivirga.</title>
        <authorList>
            <person name="Muhammad N."/>
            <person name="Kim S.-G."/>
        </authorList>
    </citation>
    <scope>NUCLEOTIDE SEQUENCE</scope>
    <source>
        <strain evidence="2">BKB1-2</strain>
    </source>
</reference>
<sequence length="188" mass="21864">MIGMSFPLKSQTDTVRLINQKELEERNKKLATGFYNDLWFTNNTDNYKDYVADTYVAHDIGERKGVSEPAIEQKIIADRFWANGKWDAKINYQIAEGDLVATRWEATYQPETLIGRIMYGSGTIPIINVFRFQDGKIVELWNHRHDIDTNMTMKFTIKGLLIGLFIALIPTFFAIRLKRKLRKINLNN</sequence>
<evidence type="ECO:0000256" key="1">
    <source>
        <dbReference type="SAM" id="Phobius"/>
    </source>
</evidence>
<dbReference type="SUPFAM" id="SSF54427">
    <property type="entry name" value="NTF2-like"/>
    <property type="match status" value="1"/>
</dbReference>
<dbReference type="Pfam" id="PF07366">
    <property type="entry name" value="SnoaL"/>
    <property type="match status" value="1"/>
</dbReference>
<name>A0AA52EZN7_9BACT</name>
<protein>
    <submittedName>
        <fullName evidence="2">Ester cyclase</fullName>
    </submittedName>
</protein>
<proteinExistence type="predicted"/>
<dbReference type="InterPro" id="IPR009959">
    <property type="entry name" value="Cyclase_SnoaL-like"/>
</dbReference>